<evidence type="ECO:0000313" key="3">
    <source>
        <dbReference type="EMBL" id="PVX98056.1"/>
    </source>
</evidence>
<organism evidence="3 4">
    <name type="scientific">Paraburkholderia unamae</name>
    <dbReference type="NCBI Taxonomy" id="219649"/>
    <lineage>
        <taxon>Bacteria</taxon>
        <taxon>Pseudomonadati</taxon>
        <taxon>Pseudomonadota</taxon>
        <taxon>Betaproteobacteria</taxon>
        <taxon>Burkholderiales</taxon>
        <taxon>Burkholderiaceae</taxon>
        <taxon>Paraburkholderia</taxon>
    </lineage>
</organism>
<proteinExistence type="inferred from homology"/>
<keyword evidence="4" id="KW-1185">Reference proteome</keyword>
<dbReference type="NCBIfam" id="TIGR01552">
    <property type="entry name" value="phd_fam"/>
    <property type="match status" value="1"/>
</dbReference>
<dbReference type="SUPFAM" id="SSF143120">
    <property type="entry name" value="YefM-like"/>
    <property type="match status" value="1"/>
</dbReference>
<dbReference type="InterPro" id="IPR051405">
    <property type="entry name" value="phD/YefM_antitoxin"/>
</dbReference>
<dbReference type="Pfam" id="PF02604">
    <property type="entry name" value="PhdYeFM_antitox"/>
    <property type="match status" value="1"/>
</dbReference>
<accession>A0ABX5KWK6</accession>
<dbReference type="RefSeq" id="WP_116609636.1">
    <property type="nucleotide sequence ID" value="NZ_CAJZAT010000046.1"/>
</dbReference>
<dbReference type="PANTHER" id="PTHR33713:SF11">
    <property type="entry name" value="PREVENT-HOST-DEATH FAMILY PROTEIN"/>
    <property type="match status" value="1"/>
</dbReference>
<name>A0ABX5KWK6_9BURK</name>
<dbReference type="InterPro" id="IPR006442">
    <property type="entry name" value="Antitoxin_Phd/YefM"/>
</dbReference>
<sequence>MKPSQVKPISYLKSHAAEIIRDITESGEPMLITQNGEAKVVVQDAQSYEDMQQTLALLKILTLGRKEIEAGRFTPASEVFAELDQMDKDDGIE</sequence>
<evidence type="ECO:0000256" key="2">
    <source>
        <dbReference type="RuleBase" id="RU362080"/>
    </source>
</evidence>
<dbReference type="EMBL" id="QEOB01000001">
    <property type="protein sequence ID" value="PVX98056.1"/>
    <property type="molecule type" value="Genomic_DNA"/>
</dbReference>
<comment type="function">
    <text evidence="2">Antitoxin component of a type II toxin-antitoxin (TA) system.</text>
</comment>
<dbReference type="Proteomes" id="UP000245712">
    <property type="component" value="Unassembled WGS sequence"/>
</dbReference>
<gene>
    <name evidence="3" type="ORF">C7402_101774</name>
</gene>
<protein>
    <recommendedName>
        <fullName evidence="2">Antitoxin</fullName>
    </recommendedName>
</protein>
<comment type="caution">
    <text evidence="3">The sequence shown here is derived from an EMBL/GenBank/DDBJ whole genome shotgun (WGS) entry which is preliminary data.</text>
</comment>
<dbReference type="InterPro" id="IPR036165">
    <property type="entry name" value="YefM-like_sf"/>
</dbReference>
<dbReference type="Gene3D" id="3.40.1620.10">
    <property type="entry name" value="YefM-like domain"/>
    <property type="match status" value="1"/>
</dbReference>
<evidence type="ECO:0000313" key="4">
    <source>
        <dbReference type="Proteomes" id="UP000245712"/>
    </source>
</evidence>
<dbReference type="PANTHER" id="PTHR33713">
    <property type="entry name" value="ANTITOXIN YAFN-RELATED"/>
    <property type="match status" value="1"/>
</dbReference>
<evidence type="ECO:0000256" key="1">
    <source>
        <dbReference type="ARBA" id="ARBA00009981"/>
    </source>
</evidence>
<comment type="similarity">
    <text evidence="1 2">Belongs to the phD/YefM antitoxin family.</text>
</comment>
<reference evidence="3 4" key="1">
    <citation type="submission" date="2018-05" db="EMBL/GenBank/DDBJ databases">
        <title>Genomic Encyclopedia of Type Strains, Phase IV (KMG-V): Genome sequencing to study the core and pangenomes of soil and plant-associated prokaryotes.</title>
        <authorList>
            <person name="Whitman W."/>
        </authorList>
    </citation>
    <scope>NUCLEOTIDE SEQUENCE [LARGE SCALE GENOMIC DNA]</scope>
    <source>
        <strain evidence="3 4">SCZa-39</strain>
    </source>
</reference>